<dbReference type="Proteomes" id="UP000765509">
    <property type="component" value="Unassembled WGS sequence"/>
</dbReference>
<dbReference type="EMBL" id="AVOT02020099">
    <property type="protein sequence ID" value="MBW0508068.1"/>
    <property type="molecule type" value="Genomic_DNA"/>
</dbReference>
<organism evidence="2 3">
    <name type="scientific">Austropuccinia psidii MF-1</name>
    <dbReference type="NCBI Taxonomy" id="1389203"/>
    <lineage>
        <taxon>Eukaryota</taxon>
        <taxon>Fungi</taxon>
        <taxon>Dikarya</taxon>
        <taxon>Basidiomycota</taxon>
        <taxon>Pucciniomycotina</taxon>
        <taxon>Pucciniomycetes</taxon>
        <taxon>Pucciniales</taxon>
        <taxon>Sphaerophragmiaceae</taxon>
        <taxon>Austropuccinia</taxon>
    </lineage>
</organism>
<protein>
    <submittedName>
        <fullName evidence="2">Uncharacterized protein</fullName>
    </submittedName>
</protein>
<dbReference type="AlphaFoldDB" id="A0A9Q3DUK8"/>
<name>A0A9Q3DUK8_9BASI</name>
<feature type="region of interest" description="Disordered" evidence="1">
    <location>
        <begin position="1"/>
        <end position="69"/>
    </location>
</feature>
<comment type="caution">
    <text evidence="2">The sequence shown here is derived from an EMBL/GenBank/DDBJ whole genome shotgun (WGS) entry which is preliminary data.</text>
</comment>
<evidence type="ECO:0000313" key="2">
    <source>
        <dbReference type="EMBL" id="MBW0508068.1"/>
    </source>
</evidence>
<sequence length="86" mass="9696">MEEPSQINEPQGRDEGTPPSPQQSRSSRNYNSKAISSSTPKSSLVAQRRRKVAQGEKRFSQPRTKESGPLMNKVINLVHEVHKIKQ</sequence>
<feature type="compositionally biased region" description="Basic and acidic residues" evidence="1">
    <location>
        <begin position="53"/>
        <end position="66"/>
    </location>
</feature>
<proteinExistence type="predicted"/>
<gene>
    <name evidence="2" type="ORF">O181_047783</name>
</gene>
<accession>A0A9Q3DUK8</accession>
<keyword evidence="3" id="KW-1185">Reference proteome</keyword>
<feature type="compositionally biased region" description="Low complexity" evidence="1">
    <location>
        <begin position="22"/>
        <end position="43"/>
    </location>
</feature>
<reference evidence="2" key="1">
    <citation type="submission" date="2021-03" db="EMBL/GenBank/DDBJ databases">
        <title>Draft genome sequence of rust myrtle Austropuccinia psidii MF-1, a brazilian biotype.</title>
        <authorList>
            <person name="Quecine M.C."/>
            <person name="Pachon D.M.R."/>
            <person name="Bonatelli M.L."/>
            <person name="Correr F.H."/>
            <person name="Franceschini L.M."/>
            <person name="Leite T.F."/>
            <person name="Margarido G.R.A."/>
            <person name="Almeida C.A."/>
            <person name="Ferrarezi J.A."/>
            <person name="Labate C.A."/>
        </authorList>
    </citation>
    <scope>NUCLEOTIDE SEQUENCE</scope>
    <source>
        <strain evidence="2">MF-1</strain>
    </source>
</reference>
<evidence type="ECO:0000256" key="1">
    <source>
        <dbReference type="SAM" id="MobiDB-lite"/>
    </source>
</evidence>
<evidence type="ECO:0000313" key="3">
    <source>
        <dbReference type="Proteomes" id="UP000765509"/>
    </source>
</evidence>